<dbReference type="PROSITE" id="PS51257">
    <property type="entry name" value="PROKAR_LIPOPROTEIN"/>
    <property type="match status" value="1"/>
</dbReference>
<dbReference type="STRING" id="1169540.A0A0G4F1K9"/>
<dbReference type="PROSITE" id="PS51767">
    <property type="entry name" value="PEPTIDASE_A1"/>
    <property type="match status" value="1"/>
</dbReference>
<reference evidence="11 12" key="1">
    <citation type="submission" date="2014-11" db="EMBL/GenBank/DDBJ databases">
        <authorList>
            <person name="Zhu J."/>
            <person name="Qi W."/>
            <person name="Song R."/>
        </authorList>
    </citation>
    <scope>NUCLEOTIDE SEQUENCE [LARGE SCALE GENOMIC DNA]</scope>
</reference>
<dbReference type="CDD" id="cd05471">
    <property type="entry name" value="pepsin_like"/>
    <property type="match status" value="1"/>
</dbReference>
<dbReference type="InterPro" id="IPR034164">
    <property type="entry name" value="Pepsin-like_dom"/>
</dbReference>
<dbReference type="Pfam" id="PF00026">
    <property type="entry name" value="Asp"/>
    <property type="match status" value="1"/>
</dbReference>
<evidence type="ECO:0000259" key="10">
    <source>
        <dbReference type="PROSITE" id="PS51767"/>
    </source>
</evidence>
<dbReference type="FunFam" id="2.40.70.10:FF:000008">
    <property type="entry name" value="Cathepsin D"/>
    <property type="match status" value="1"/>
</dbReference>
<dbReference type="PhylomeDB" id="A0A0G4F1K9"/>
<dbReference type="AlphaFoldDB" id="A0A0G4F1K9"/>
<keyword evidence="4" id="KW-0378">Hydrolase</keyword>
<dbReference type="Proteomes" id="UP000041254">
    <property type="component" value="Unassembled WGS sequence"/>
</dbReference>
<sequence>MGCVRTPPRRSLLHTAMQVKPAVLLLGLTAACRSSAAGQDNGASPSDGSPVPISVPLHHYKKPRVPSGRRVNVTSLLCGLIELVDIDNVQYYGNVGIGTPPQVMRLTFDTGSADVWVPSPACRPCQTPRVFDPSKSRTFVSSSVYEVLHYGKGIVMGSVAYDTISLGGYYLHAQNMLLVEEEDQFEGATFDGVLGLAWDAIAHTGATVFSRMVAKRLIPSPVFSVALTAGAGSELIVGGVDANRFDKATLAWAPVIEFKWWAIEGSFGVGSKVLFKDIKLVVDTGTSYFNIPAPYFRTFALALLTHDNMERCFVDAQLSVLVCECGLAHKAPPLTFNVGGRVFSIPALYFFSEPLPDGLCILEVSAGPETLPWILGDVFLRRVYAIFDVEKGRVGLAERLDGWPSSSKAINVEANLVSLDALSPFSLPITANASWATPSLAGDGRGWQRQKPQTDPPSYVPSPLQWVAGGLLLAVFFTCFCLGSLPILKLLWQRIRQSLFLLTGGSRLTIDMPHRGPADGQPDDDMMLDGGSYCMAPGSSQPAAGSTDSPRGHVRMNIRTAPVGADPSTGFHTSLVASDSMVSIPSLPSVSNVTPLHKTNHSHGPAQIVDLTTAEGTQEAQRANGGRAGAVASGVSRARQWLSFWTGTGARRVVDPQALLRDTAVTEEGQDSAHQSTHDVN</sequence>
<evidence type="ECO:0000256" key="1">
    <source>
        <dbReference type="ARBA" id="ARBA00007447"/>
    </source>
</evidence>
<feature type="compositionally biased region" description="Polar residues" evidence="7">
    <location>
        <begin position="37"/>
        <end position="47"/>
    </location>
</feature>
<keyword evidence="8" id="KW-1133">Transmembrane helix</keyword>
<gene>
    <name evidence="11" type="ORF">Vbra_14210</name>
</gene>
<organism evidence="11 12">
    <name type="scientific">Vitrella brassicaformis (strain CCMP3155)</name>
    <dbReference type="NCBI Taxonomy" id="1169540"/>
    <lineage>
        <taxon>Eukaryota</taxon>
        <taxon>Sar</taxon>
        <taxon>Alveolata</taxon>
        <taxon>Colpodellida</taxon>
        <taxon>Vitrellaceae</taxon>
        <taxon>Vitrella</taxon>
    </lineage>
</organism>
<evidence type="ECO:0000256" key="8">
    <source>
        <dbReference type="SAM" id="Phobius"/>
    </source>
</evidence>
<dbReference type="InterPro" id="IPR001461">
    <property type="entry name" value="Aspartic_peptidase_A1"/>
</dbReference>
<accession>A0A0G4F1K9</accession>
<evidence type="ECO:0000256" key="2">
    <source>
        <dbReference type="ARBA" id="ARBA00022670"/>
    </source>
</evidence>
<dbReference type="GO" id="GO:0006508">
    <property type="term" value="P:proteolysis"/>
    <property type="evidence" value="ECO:0007669"/>
    <property type="project" value="UniProtKB-KW"/>
</dbReference>
<feature type="transmembrane region" description="Helical" evidence="8">
    <location>
        <begin position="466"/>
        <end position="488"/>
    </location>
</feature>
<dbReference type="InterPro" id="IPR033121">
    <property type="entry name" value="PEPTIDASE_A1"/>
</dbReference>
<evidence type="ECO:0000256" key="5">
    <source>
        <dbReference type="PIRSR" id="PIRSR601461-1"/>
    </source>
</evidence>
<evidence type="ECO:0000256" key="9">
    <source>
        <dbReference type="SAM" id="SignalP"/>
    </source>
</evidence>
<keyword evidence="12" id="KW-1185">Reference proteome</keyword>
<dbReference type="PANTHER" id="PTHR47966">
    <property type="entry name" value="BETA-SITE APP-CLEAVING ENZYME, ISOFORM A-RELATED"/>
    <property type="match status" value="1"/>
</dbReference>
<feature type="disulfide bond" evidence="6">
    <location>
        <begin position="323"/>
        <end position="360"/>
    </location>
</feature>
<feature type="domain" description="Peptidase A1" evidence="10">
    <location>
        <begin position="91"/>
        <end position="397"/>
    </location>
</feature>
<feature type="active site" evidence="5">
    <location>
        <position position="283"/>
    </location>
</feature>
<dbReference type="GO" id="GO:0004190">
    <property type="term" value="F:aspartic-type endopeptidase activity"/>
    <property type="evidence" value="ECO:0007669"/>
    <property type="project" value="UniProtKB-KW"/>
</dbReference>
<dbReference type="InterPro" id="IPR021109">
    <property type="entry name" value="Peptidase_aspartic_dom_sf"/>
</dbReference>
<keyword evidence="3" id="KW-0064">Aspartyl protease</keyword>
<feature type="active site" evidence="5">
    <location>
        <position position="109"/>
    </location>
</feature>
<feature type="signal peptide" evidence="9">
    <location>
        <begin position="1"/>
        <end position="37"/>
    </location>
</feature>
<evidence type="ECO:0000256" key="4">
    <source>
        <dbReference type="ARBA" id="ARBA00022801"/>
    </source>
</evidence>
<keyword evidence="6" id="KW-1015">Disulfide bond</keyword>
<keyword evidence="9" id="KW-0732">Signal</keyword>
<dbReference type="OrthoDB" id="771136at2759"/>
<name>A0A0G4F1K9_VITBC</name>
<keyword evidence="2" id="KW-0645">Protease</keyword>
<evidence type="ECO:0000256" key="6">
    <source>
        <dbReference type="PIRSR" id="PIRSR601461-2"/>
    </source>
</evidence>
<evidence type="ECO:0000256" key="3">
    <source>
        <dbReference type="ARBA" id="ARBA00022750"/>
    </source>
</evidence>
<dbReference type="Gene3D" id="2.40.70.10">
    <property type="entry name" value="Acid Proteases"/>
    <property type="match status" value="2"/>
</dbReference>
<evidence type="ECO:0000313" key="11">
    <source>
        <dbReference type="EMBL" id="CEM05275.1"/>
    </source>
</evidence>
<comment type="similarity">
    <text evidence="1">Belongs to the peptidase A1 family.</text>
</comment>
<keyword evidence="8" id="KW-0812">Transmembrane</keyword>
<dbReference type="InParanoid" id="A0A0G4F1K9"/>
<dbReference type="PRINTS" id="PR00792">
    <property type="entry name" value="PEPSIN"/>
</dbReference>
<feature type="region of interest" description="Disordered" evidence="7">
    <location>
        <begin position="37"/>
        <end position="57"/>
    </location>
</feature>
<dbReference type="EMBL" id="CDMY01000356">
    <property type="protein sequence ID" value="CEM05275.1"/>
    <property type="molecule type" value="Genomic_DNA"/>
</dbReference>
<dbReference type="SUPFAM" id="SSF50630">
    <property type="entry name" value="Acid proteases"/>
    <property type="match status" value="1"/>
</dbReference>
<evidence type="ECO:0000313" key="12">
    <source>
        <dbReference type="Proteomes" id="UP000041254"/>
    </source>
</evidence>
<feature type="chain" id="PRO_5005187954" description="Peptidase A1 domain-containing protein" evidence="9">
    <location>
        <begin position="38"/>
        <end position="681"/>
    </location>
</feature>
<dbReference type="PANTHER" id="PTHR47966:SF51">
    <property type="entry name" value="BETA-SITE APP-CLEAVING ENZYME, ISOFORM A-RELATED"/>
    <property type="match status" value="1"/>
</dbReference>
<proteinExistence type="inferred from homology"/>
<dbReference type="VEuPathDB" id="CryptoDB:Vbra_14210"/>
<evidence type="ECO:0000256" key="7">
    <source>
        <dbReference type="SAM" id="MobiDB-lite"/>
    </source>
</evidence>
<keyword evidence="8" id="KW-0472">Membrane</keyword>
<protein>
    <recommendedName>
        <fullName evidence="10">Peptidase A1 domain-containing protein</fullName>
    </recommendedName>
</protein>